<name>A0A292PMS5_9PEZI</name>
<evidence type="ECO:0000313" key="3">
    <source>
        <dbReference type="Proteomes" id="UP001412239"/>
    </source>
</evidence>
<proteinExistence type="predicted"/>
<reference evidence="2" key="1">
    <citation type="submission" date="2015-10" db="EMBL/GenBank/DDBJ databases">
        <authorList>
            <person name="Regsiter A."/>
            <person name="william w."/>
        </authorList>
    </citation>
    <scope>NUCLEOTIDE SEQUENCE</scope>
    <source>
        <strain evidence="2">Montdore</strain>
    </source>
</reference>
<dbReference type="EMBL" id="LN891102">
    <property type="protein sequence ID" value="CUS08972.1"/>
    <property type="molecule type" value="Genomic_DNA"/>
</dbReference>
<feature type="region of interest" description="Disordered" evidence="1">
    <location>
        <begin position="1"/>
        <end position="25"/>
    </location>
</feature>
<accession>A0A292PMS5</accession>
<keyword evidence="3" id="KW-1185">Reference proteome</keyword>
<evidence type="ECO:0000256" key="1">
    <source>
        <dbReference type="SAM" id="MobiDB-lite"/>
    </source>
</evidence>
<dbReference type="AlphaFoldDB" id="A0A292PMS5"/>
<evidence type="ECO:0000313" key="2">
    <source>
        <dbReference type="EMBL" id="CUS08972.1"/>
    </source>
</evidence>
<sequence length="127" mass="13979">MGGKLEDYTPPVRYDGLRSRPTTRSSAIHLQSSAIEIRSTLRAEASPFRNHVNLKPTITPVQHEKSSPSQAAQSRLRYDSMNVLNAWFAVQSCCLMGEFPINGFAEDTPPEPEDDPIGLVPKPATSV</sequence>
<protein>
    <submittedName>
        <fullName evidence="2">Uncharacterized protein</fullName>
    </submittedName>
</protein>
<feature type="region of interest" description="Disordered" evidence="1">
    <location>
        <begin position="105"/>
        <end position="127"/>
    </location>
</feature>
<gene>
    <name evidence="2" type="ORF">GSTUAT00006921001</name>
</gene>
<dbReference type="Proteomes" id="UP001412239">
    <property type="component" value="Unassembled WGS sequence"/>
</dbReference>
<organism evidence="2 3">
    <name type="scientific">Tuber aestivum</name>
    <name type="common">summer truffle</name>
    <dbReference type="NCBI Taxonomy" id="59557"/>
    <lineage>
        <taxon>Eukaryota</taxon>
        <taxon>Fungi</taxon>
        <taxon>Dikarya</taxon>
        <taxon>Ascomycota</taxon>
        <taxon>Pezizomycotina</taxon>
        <taxon>Pezizomycetes</taxon>
        <taxon>Pezizales</taxon>
        <taxon>Tuberaceae</taxon>
        <taxon>Tuber</taxon>
    </lineage>
</organism>